<name>J0PW20_9HYPH</name>
<proteinExistence type="predicted"/>
<dbReference type="PATRIC" id="fig|1094552.3.peg.1666"/>
<protein>
    <submittedName>
        <fullName evidence="1">Uncharacterized protein</fullName>
    </submittedName>
</protein>
<dbReference type="HOGENOM" id="CLU_3196537_0_0_5"/>
<accession>J0PW20</accession>
<sequence>MEVQISKSLDWLKQDLAAAARGKVTIINFHDARAASVNGRNIFYS</sequence>
<dbReference type="EMBL" id="AIMC01000043">
    <property type="protein sequence ID" value="EJF74354.1"/>
    <property type="molecule type" value="Genomic_DNA"/>
</dbReference>
<evidence type="ECO:0000313" key="1">
    <source>
        <dbReference type="EMBL" id="EJF74354.1"/>
    </source>
</evidence>
<reference evidence="1 2" key="1">
    <citation type="submission" date="2012-03" db="EMBL/GenBank/DDBJ databases">
        <title>The Genome Sequence of Bartonella birtlesii LL-WM9.</title>
        <authorList>
            <consortium name="The Broad Institute Genome Sequencing Platform"/>
            <consortium name="The Broad Institute Genome Sequencing Center for Infectious Disease"/>
            <person name="Feldgarden M."/>
            <person name="Kirby J."/>
            <person name="Kosoy M."/>
            <person name="Birtles R."/>
            <person name="Probert W.S."/>
            <person name="Chiaraviglio L."/>
            <person name="Young S.K."/>
            <person name="Zeng Q."/>
            <person name="Gargeya S."/>
            <person name="Fitzgerald M."/>
            <person name="Haas B."/>
            <person name="Abouelleil A."/>
            <person name="Alvarado L."/>
            <person name="Arachchi H.M."/>
            <person name="Berlin A."/>
            <person name="Chapman S.B."/>
            <person name="Gearin G."/>
            <person name="Goldberg J."/>
            <person name="Griggs A."/>
            <person name="Gujja S."/>
            <person name="Hansen M."/>
            <person name="Heiman D."/>
            <person name="Howarth C."/>
            <person name="Larimer J."/>
            <person name="Lui A."/>
            <person name="MacDonald P.J.P."/>
            <person name="McCowen C."/>
            <person name="Montmayeur A."/>
            <person name="Murphy C."/>
            <person name="Neiman D."/>
            <person name="Pearson M."/>
            <person name="Priest M."/>
            <person name="Roberts A."/>
            <person name="Saif S."/>
            <person name="Shea T."/>
            <person name="Sisk P."/>
            <person name="Stolte C."/>
            <person name="Sykes S."/>
            <person name="Wortman J."/>
            <person name="Nusbaum C."/>
            <person name="Birren B."/>
        </authorList>
    </citation>
    <scope>NUCLEOTIDE SEQUENCE [LARGE SCALE GENOMIC DNA]</scope>
    <source>
        <strain evidence="1 2">LL-WM9</strain>
    </source>
</reference>
<organism evidence="1 2">
    <name type="scientific">Bartonella birtlesii LL-WM9</name>
    <dbReference type="NCBI Taxonomy" id="1094552"/>
    <lineage>
        <taxon>Bacteria</taxon>
        <taxon>Pseudomonadati</taxon>
        <taxon>Pseudomonadota</taxon>
        <taxon>Alphaproteobacteria</taxon>
        <taxon>Hyphomicrobiales</taxon>
        <taxon>Bartonellaceae</taxon>
        <taxon>Bartonella</taxon>
    </lineage>
</organism>
<gene>
    <name evidence="1" type="ORF">ME7_01492</name>
</gene>
<evidence type="ECO:0000313" key="2">
    <source>
        <dbReference type="Proteomes" id="UP000008748"/>
    </source>
</evidence>
<dbReference type="AlphaFoldDB" id="J0PW20"/>
<dbReference type="Proteomes" id="UP000008748">
    <property type="component" value="Unassembled WGS sequence"/>
</dbReference>
<keyword evidence="2" id="KW-1185">Reference proteome</keyword>
<comment type="caution">
    <text evidence="1">The sequence shown here is derived from an EMBL/GenBank/DDBJ whole genome shotgun (WGS) entry which is preliminary data.</text>
</comment>